<dbReference type="PANTHER" id="PTHR10015">
    <property type="entry name" value="HEAT SHOCK TRANSCRIPTION FACTOR"/>
    <property type="match status" value="1"/>
</dbReference>
<feature type="region of interest" description="Disordered" evidence="9">
    <location>
        <begin position="434"/>
        <end position="461"/>
    </location>
</feature>
<dbReference type="GO" id="GO:0003700">
    <property type="term" value="F:DNA-binding transcription factor activity"/>
    <property type="evidence" value="ECO:0007669"/>
    <property type="project" value="InterPro"/>
</dbReference>
<dbReference type="PANTHER" id="PTHR10015:SF427">
    <property type="entry name" value="HEAT SHOCK FACTOR PROTEIN"/>
    <property type="match status" value="1"/>
</dbReference>
<feature type="region of interest" description="Disordered" evidence="9">
    <location>
        <begin position="25"/>
        <end position="66"/>
    </location>
</feature>
<evidence type="ECO:0000259" key="10">
    <source>
        <dbReference type="PROSITE" id="PS00434"/>
    </source>
</evidence>
<evidence type="ECO:0000256" key="5">
    <source>
        <dbReference type="ARBA" id="ARBA00023163"/>
    </source>
</evidence>
<accession>A0AAF0JK69</accession>
<sequence>MAQLPGWSTAGTAIAQPISGALPTRPLSYAETSSTPLQPFRPKMVTSGTERTEMDHGPPTVMSRSNPAFLNKLRSMVDDPNTDEFIRWSPAGDTFLVPNHVRFGDEVLPRFFKHNNFSSFVRQLNMYGFHKVPHLQQGALKHDQPSQNELWEFSNPCFHRDQPELLSRVQRKRSGKEREHSTQLSADDLRQIGISNNALTRGEIMPRISEIESTGTSITTHQLNNLMTAIQGIKNNQRTLLDEISQLQHSSHALWQQSIDNRQQTRKQQDTINRILRFMASVFGSSNVGDILQSASMDGSSNASGPQNESSFRRVDTPPRNQNVSRPPKRQRLLISDSSYANDSGEKSPFSNMNGMENLNDASQYYDTYQAENKETPPNSWTRITENFSPETVKDTSSHSAQNTPNSDGWQQQPIAFQSSEALLNAIGLQEDNLNQSGNSSSNQWLGNLLTSTTGENPSRLDPQMLAALQNALKSQNNPSKNSSASDSMNNPTNNIPWTDSDSNPSSSQWPPSSYQQALIHTPRGSSVPLADTEQPPYSIPEAQFARNVQQMNQHIQSNVEQTSELQNSINSLVQSLRIDPSSSTNAASQSPAPSGNPISNLASPSTYVSSPDPNGNGTSPDGNATTDFDLDSFLNQFVEPMSNTIPSQTSSAGSQRNLAEKATPSSPPGDKHSESSLVKQELQN</sequence>
<feature type="compositionally biased region" description="Low complexity" evidence="9">
    <location>
        <begin position="501"/>
        <end position="515"/>
    </location>
</feature>
<keyword evidence="6" id="KW-0539">Nucleus</keyword>
<feature type="domain" description="HSF-type DNA-binding" evidence="10">
    <location>
        <begin position="108"/>
        <end position="132"/>
    </location>
</feature>
<evidence type="ECO:0000256" key="6">
    <source>
        <dbReference type="ARBA" id="ARBA00023242"/>
    </source>
</evidence>
<evidence type="ECO:0000256" key="4">
    <source>
        <dbReference type="ARBA" id="ARBA00023125"/>
    </source>
</evidence>
<organism evidence="11 12">
    <name type="scientific">Malassezia psittaci</name>
    <dbReference type="NCBI Taxonomy" id="1821823"/>
    <lineage>
        <taxon>Eukaryota</taxon>
        <taxon>Fungi</taxon>
        <taxon>Dikarya</taxon>
        <taxon>Basidiomycota</taxon>
        <taxon>Ustilaginomycotina</taxon>
        <taxon>Malasseziomycetes</taxon>
        <taxon>Malasseziales</taxon>
        <taxon>Malasseziaceae</taxon>
        <taxon>Malassezia</taxon>
    </lineage>
</organism>
<proteinExistence type="inferred from homology"/>
<evidence type="ECO:0000256" key="2">
    <source>
        <dbReference type="ARBA" id="ARBA00006403"/>
    </source>
</evidence>
<dbReference type="SUPFAM" id="SSF46785">
    <property type="entry name" value="Winged helix' DNA-binding domain"/>
    <property type="match status" value="1"/>
</dbReference>
<comment type="similarity">
    <text evidence="2 8">Belongs to the HSF family.</text>
</comment>
<evidence type="ECO:0000313" key="12">
    <source>
        <dbReference type="Proteomes" id="UP001214628"/>
    </source>
</evidence>
<evidence type="ECO:0000256" key="8">
    <source>
        <dbReference type="RuleBase" id="RU004020"/>
    </source>
</evidence>
<dbReference type="InterPro" id="IPR036390">
    <property type="entry name" value="WH_DNA-bd_sf"/>
</dbReference>
<evidence type="ECO:0000256" key="9">
    <source>
        <dbReference type="SAM" id="MobiDB-lite"/>
    </source>
</evidence>
<gene>
    <name evidence="11" type="primary">CTA8</name>
    <name evidence="11" type="ORF">MPSI1_001809</name>
</gene>
<keyword evidence="5" id="KW-0804">Transcription</keyword>
<dbReference type="FunFam" id="1.10.10.10:FF:000027">
    <property type="entry name" value="Heat shock transcription factor 1"/>
    <property type="match status" value="1"/>
</dbReference>
<dbReference type="SMART" id="SM00415">
    <property type="entry name" value="HSF"/>
    <property type="match status" value="1"/>
</dbReference>
<feature type="compositionally biased region" description="Low complexity" evidence="9">
    <location>
        <begin position="434"/>
        <end position="450"/>
    </location>
</feature>
<evidence type="ECO:0000256" key="3">
    <source>
        <dbReference type="ARBA" id="ARBA00023015"/>
    </source>
</evidence>
<comment type="subcellular location">
    <subcellularLocation>
        <location evidence="1">Nucleus</location>
    </subcellularLocation>
</comment>
<dbReference type="Pfam" id="PF00447">
    <property type="entry name" value="HSF_DNA-bind"/>
    <property type="match status" value="1"/>
</dbReference>
<dbReference type="PRINTS" id="PR00056">
    <property type="entry name" value="HSFDOMAIN"/>
</dbReference>
<feature type="region of interest" description="Disordered" evidence="9">
    <location>
        <begin position="474"/>
        <end position="515"/>
    </location>
</feature>
<dbReference type="GO" id="GO:0005634">
    <property type="term" value="C:nucleus"/>
    <property type="evidence" value="ECO:0007669"/>
    <property type="project" value="UniProtKB-SubCell"/>
</dbReference>
<feature type="compositionally biased region" description="Polar residues" evidence="9">
    <location>
        <begin position="642"/>
        <end position="658"/>
    </location>
</feature>
<feature type="region of interest" description="Disordered" evidence="9">
    <location>
        <begin position="294"/>
        <end position="358"/>
    </location>
</feature>
<feature type="compositionally biased region" description="Polar residues" evidence="9">
    <location>
        <begin position="349"/>
        <end position="358"/>
    </location>
</feature>
<keyword evidence="12" id="KW-1185">Reference proteome</keyword>
<reference evidence="11" key="1">
    <citation type="submission" date="2023-02" db="EMBL/GenBank/DDBJ databases">
        <title>Mating type loci evolution in Malassezia.</title>
        <authorList>
            <person name="Coelho M.A."/>
        </authorList>
    </citation>
    <scope>NUCLEOTIDE SEQUENCE</scope>
    <source>
        <strain evidence="11">CBS 14136</strain>
    </source>
</reference>
<feature type="compositionally biased region" description="Polar residues" evidence="9">
    <location>
        <begin position="676"/>
        <end position="685"/>
    </location>
</feature>
<protein>
    <submittedName>
        <fullName evidence="11">Heat shock transcription factor</fullName>
    </submittedName>
</protein>
<dbReference type="InterPro" id="IPR000232">
    <property type="entry name" value="HSF_DNA-bd"/>
</dbReference>
<evidence type="ECO:0000256" key="7">
    <source>
        <dbReference type="ARBA" id="ARBA00062171"/>
    </source>
</evidence>
<evidence type="ECO:0000313" key="11">
    <source>
        <dbReference type="EMBL" id="WFD43156.1"/>
    </source>
</evidence>
<dbReference type="InterPro" id="IPR036388">
    <property type="entry name" value="WH-like_DNA-bd_sf"/>
</dbReference>
<feature type="region of interest" description="Disordered" evidence="9">
    <location>
        <begin position="581"/>
        <end position="685"/>
    </location>
</feature>
<feature type="compositionally biased region" description="Polar residues" evidence="9">
    <location>
        <begin position="474"/>
        <end position="500"/>
    </location>
</feature>
<name>A0AAF0JK69_9BASI</name>
<dbReference type="GO" id="GO:0043565">
    <property type="term" value="F:sequence-specific DNA binding"/>
    <property type="evidence" value="ECO:0007669"/>
    <property type="project" value="InterPro"/>
</dbReference>
<keyword evidence="3" id="KW-0805">Transcription regulation</keyword>
<evidence type="ECO:0000256" key="1">
    <source>
        <dbReference type="ARBA" id="ARBA00004123"/>
    </source>
</evidence>
<dbReference type="Gene3D" id="1.10.10.10">
    <property type="entry name" value="Winged helix-like DNA-binding domain superfamily/Winged helix DNA-binding domain"/>
    <property type="match status" value="1"/>
</dbReference>
<feature type="region of interest" description="Disordered" evidence="9">
    <location>
        <begin position="391"/>
        <end position="411"/>
    </location>
</feature>
<dbReference type="Proteomes" id="UP001214628">
    <property type="component" value="Chromosome 2"/>
</dbReference>
<feature type="compositionally biased region" description="Polar residues" evidence="9">
    <location>
        <begin position="398"/>
        <end position="411"/>
    </location>
</feature>
<keyword evidence="11" id="KW-0346">Stress response</keyword>
<feature type="compositionally biased region" description="Polar residues" evidence="9">
    <location>
        <begin position="294"/>
        <end position="310"/>
    </location>
</feature>
<dbReference type="AlphaFoldDB" id="A0AAF0JK69"/>
<dbReference type="PROSITE" id="PS00434">
    <property type="entry name" value="HSF_DOMAIN"/>
    <property type="match status" value="1"/>
</dbReference>
<feature type="compositionally biased region" description="Polar residues" evidence="9">
    <location>
        <begin position="581"/>
        <end position="627"/>
    </location>
</feature>
<comment type="subunit">
    <text evidence="7">Homotrimer. Homotrimerization increases the affinity of HSF1 to DNA. Interacts with transcriptional coregulator SSA1 on chromatin.</text>
</comment>
<dbReference type="EMBL" id="CP118376">
    <property type="protein sequence ID" value="WFD43156.1"/>
    <property type="molecule type" value="Genomic_DNA"/>
</dbReference>
<keyword evidence="4" id="KW-0238">DNA-binding</keyword>